<gene>
    <name evidence="1" type="ORF">AVEN_189250_1</name>
</gene>
<dbReference type="EMBL" id="BGPR01027031">
    <property type="protein sequence ID" value="GBN97208.1"/>
    <property type="molecule type" value="Genomic_DNA"/>
</dbReference>
<keyword evidence="2" id="KW-1185">Reference proteome</keyword>
<dbReference type="Proteomes" id="UP000499080">
    <property type="component" value="Unassembled WGS sequence"/>
</dbReference>
<evidence type="ECO:0000313" key="1">
    <source>
        <dbReference type="EMBL" id="GBN97208.1"/>
    </source>
</evidence>
<evidence type="ECO:0000313" key="2">
    <source>
        <dbReference type="Proteomes" id="UP000499080"/>
    </source>
</evidence>
<protein>
    <submittedName>
        <fullName evidence="1">Uncharacterized protein</fullName>
    </submittedName>
</protein>
<proteinExistence type="predicted"/>
<dbReference type="AlphaFoldDB" id="A0A4Y2T988"/>
<comment type="caution">
    <text evidence="1">The sequence shown here is derived from an EMBL/GenBank/DDBJ whole genome shotgun (WGS) entry which is preliminary data.</text>
</comment>
<name>A0A4Y2T988_ARAVE</name>
<sequence>MDLVVLGSDERREQLCTGTPFQTSAPHQRRTFETYIWLTCNRSTRQIFSGLGFQTCYPPTQHLTIGRGYFPRQWQIRTVL</sequence>
<accession>A0A4Y2T988</accession>
<reference evidence="1 2" key="1">
    <citation type="journal article" date="2019" name="Sci. Rep.">
        <title>Orb-weaving spider Araneus ventricosus genome elucidates the spidroin gene catalogue.</title>
        <authorList>
            <person name="Kono N."/>
            <person name="Nakamura H."/>
            <person name="Ohtoshi R."/>
            <person name="Moran D.A.P."/>
            <person name="Shinohara A."/>
            <person name="Yoshida Y."/>
            <person name="Fujiwara M."/>
            <person name="Mori M."/>
            <person name="Tomita M."/>
            <person name="Arakawa K."/>
        </authorList>
    </citation>
    <scope>NUCLEOTIDE SEQUENCE [LARGE SCALE GENOMIC DNA]</scope>
</reference>
<organism evidence="1 2">
    <name type="scientific">Araneus ventricosus</name>
    <name type="common">Orbweaver spider</name>
    <name type="synonym">Epeira ventricosa</name>
    <dbReference type="NCBI Taxonomy" id="182803"/>
    <lineage>
        <taxon>Eukaryota</taxon>
        <taxon>Metazoa</taxon>
        <taxon>Ecdysozoa</taxon>
        <taxon>Arthropoda</taxon>
        <taxon>Chelicerata</taxon>
        <taxon>Arachnida</taxon>
        <taxon>Araneae</taxon>
        <taxon>Araneomorphae</taxon>
        <taxon>Entelegynae</taxon>
        <taxon>Araneoidea</taxon>
        <taxon>Araneidae</taxon>
        <taxon>Araneus</taxon>
    </lineage>
</organism>